<evidence type="ECO:0000256" key="1">
    <source>
        <dbReference type="SAM" id="Phobius"/>
    </source>
</evidence>
<sequence>MKKVFFSNIATFFVLGFLLLLLDYNNLSTLESIFIATSITAFIAFLLNLASAYWLKKVEKDCI</sequence>
<protein>
    <submittedName>
        <fullName evidence="2">Uncharacterized protein</fullName>
    </submittedName>
</protein>
<dbReference type="EMBL" id="CABWMC010000031">
    <property type="protein sequence ID" value="VXC69659.1"/>
    <property type="molecule type" value="Genomic_DNA"/>
</dbReference>
<dbReference type="RefSeq" id="WP_159146632.1">
    <property type="nucleotide sequence ID" value="NZ_LR733376.1"/>
</dbReference>
<feature type="transmembrane region" description="Helical" evidence="1">
    <location>
        <begin position="34"/>
        <end position="55"/>
    </location>
</feature>
<proteinExistence type="predicted"/>
<dbReference type="AlphaFoldDB" id="A0A654AQ72"/>
<keyword evidence="1" id="KW-0812">Transmembrane</keyword>
<gene>
    <name evidence="2" type="ORF">BACI71_60019</name>
</gene>
<reference evidence="2 3" key="1">
    <citation type="submission" date="2019-10" db="EMBL/GenBank/DDBJ databases">
        <authorList>
            <person name="Karimi E."/>
        </authorList>
    </citation>
    <scope>NUCLEOTIDE SEQUENCE [LARGE SCALE GENOMIC DNA]</scope>
    <source>
        <strain evidence="2">Bacillus sp. 71</strain>
    </source>
</reference>
<name>A0A654AQ72_BACMY</name>
<keyword evidence="1" id="KW-0472">Membrane</keyword>
<accession>A0A654AQ72</accession>
<evidence type="ECO:0000313" key="3">
    <source>
        <dbReference type="Proteomes" id="UP000437562"/>
    </source>
</evidence>
<dbReference type="Proteomes" id="UP000437562">
    <property type="component" value="Unassembled WGS sequence"/>
</dbReference>
<organism evidence="2 3">
    <name type="scientific">Bacillus mycoides</name>
    <dbReference type="NCBI Taxonomy" id="1405"/>
    <lineage>
        <taxon>Bacteria</taxon>
        <taxon>Bacillati</taxon>
        <taxon>Bacillota</taxon>
        <taxon>Bacilli</taxon>
        <taxon>Bacillales</taxon>
        <taxon>Bacillaceae</taxon>
        <taxon>Bacillus</taxon>
        <taxon>Bacillus cereus group</taxon>
    </lineage>
</organism>
<evidence type="ECO:0000313" key="2">
    <source>
        <dbReference type="EMBL" id="VXC69659.1"/>
    </source>
</evidence>
<feature type="transmembrane region" description="Helical" evidence="1">
    <location>
        <begin position="5"/>
        <end position="22"/>
    </location>
</feature>
<keyword evidence="1" id="KW-1133">Transmembrane helix</keyword>